<keyword evidence="4" id="KW-0812">Transmembrane</keyword>
<dbReference type="PROSITE" id="PS00615">
    <property type="entry name" value="C_TYPE_LECTIN_1"/>
    <property type="match status" value="1"/>
</dbReference>
<dbReference type="PROSITE" id="PS50041">
    <property type="entry name" value="C_TYPE_LECTIN_2"/>
    <property type="match status" value="1"/>
</dbReference>
<feature type="region of interest" description="Disordered" evidence="3">
    <location>
        <begin position="1"/>
        <end position="26"/>
    </location>
</feature>
<dbReference type="STRING" id="8083.ENSXMAP00000024027"/>
<feature type="transmembrane region" description="Helical" evidence="4">
    <location>
        <begin position="34"/>
        <end position="52"/>
    </location>
</feature>
<accession>A0A3B5PZM8</accession>
<dbReference type="GeneTree" id="ENSGT01020000230338"/>
<keyword evidence="4" id="KW-0472">Membrane</keyword>
<dbReference type="Gene3D" id="3.10.100.10">
    <property type="entry name" value="Mannose-Binding Protein A, subunit A"/>
    <property type="match status" value="1"/>
</dbReference>
<evidence type="ECO:0000313" key="7">
    <source>
        <dbReference type="Proteomes" id="UP000002852"/>
    </source>
</evidence>
<keyword evidence="1" id="KW-0430">Lectin</keyword>
<dbReference type="Ensembl" id="ENSXMAT00000027784.1">
    <property type="protein sequence ID" value="ENSXMAP00000024027.1"/>
    <property type="gene ID" value="ENSXMAG00000017613.2"/>
</dbReference>
<reference evidence="6" key="4">
    <citation type="submission" date="2025-09" db="UniProtKB">
        <authorList>
            <consortium name="Ensembl"/>
        </authorList>
    </citation>
    <scope>IDENTIFICATION</scope>
    <source>
        <strain evidence="6">JP 163 A</strain>
    </source>
</reference>
<dbReference type="InterPro" id="IPR018378">
    <property type="entry name" value="C-type_lectin_CS"/>
</dbReference>
<protein>
    <submittedName>
        <fullName evidence="6">CD209 antigen-like protein E</fullName>
    </submittedName>
</protein>
<dbReference type="InterPro" id="IPR001304">
    <property type="entry name" value="C-type_lectin-like"/>
</dbReference>
<reference evidence="7" key="2">
    <citation type="journal article" date="2013" name="Nat. Genet.">
        <title>The genome of the platyfish, Xiphophorus maculatus, provides insights into evolutionary adaptation and several complex traits.</title>
        <authorList>
            <person name="Schartl M."/>
            <person name="Walter R.B."/>
            <person name="Shen Y."/>
            <person name="Garcia T."/>
            <person name="Catchen J."/>
            <person name="Amores A."/>
            <person name="Braasch I."/>
            <person name="Chalopin D."/>
            <person name="Volff J.N."/>
            <person name="Lesch K.P."/>
            <person name="Bisazza A."/>
            <person name="Minx P."/>
            <person name="Hillier L."/>
            <person name="Wilson R.K."/>
            <person name="Fuerstenberg S."/>
            <person name="Boore J."/>
            <person name="Searle S."/>
            <person name="Postlethwait J.H."/>
            <person name="Warren W.C."/>
        </authorList>
    </citation>
    <scope>NUCLEOTIDE SEQUENCE [LARGE SCALE GENOMIC DNA]</scope>
    <source>
        <strain evidence="7">JP 163 A</strain>
    </source>
</reference>
<dbReference type="InterPro" id="IPR016186">
    <property type="entry name" value="C-type_lectin-like/link_sf"/>
</dbReference>
<dbReference type="SMART" id="SM00034">
    <property type="entry name" value="CLECT"/>
    <property type="match status" value="1"/>
</dbReference>
<dbReference type="InterPro" id="IPR050111">
    <property type="entry name" value="C-type_lectin/snaclec_domain"/>
</dbReference>
<keyword evidence="2" id="KW-1015">Disulfide bond</keyword>
<evidence type="ECO:0000256" key="2">
    <source>
        <dbReference type="ARBA" id="ARBA00023157"/>
    </source>
</evidence>
<name>A0A3B5PZM8_XIPMA</name>
<dbReference type="SUPFAM" id="SSF56436">
    <property type="entry name" value="C-type lectin-like"/>
    <property type="match status" value="1"/>
</dbReference>
<sequence length="274" mass="31023">MNMATFEGDDQMEYEEPASAAKSRDLKKNPGGKVFRLLLLSFGLLCILQSALNISLRLTSYCSLYPEDCDKNLTGRHSQDSGTDPAGEPDQNPTSQPAGEALKAQIQQMKELLCVSGSKAVKLDVDLKALPSSFKQQLATFCPSIYYFSSARETWGKSRKDCQERGADLVIINSREEQNFLSRFKERLWIGLTDTEKEGEWKWVDGTRLDTSYWGQGEPNSHENKDENCGEIRLFDEENNWNDVPCEVHNYWICERKLQVKDGTGSRHSNRCSG</sequence>
<dbReference type="Proteomes" id="UP000002852">
    <property type="component" value="Unassembled WGS sequence"/>
</dbReference>
<dbReference type="GO" id="GO:0030246">
    <property type="term" value="F:carbohydrate binding"/>
    <property type="evidence" value="ECO:0007669"/>
    <property type="project" value="UniProtKB-KW"/>
</dbReference>
<evidence type="ECO:0000256" key="1">
    <source>
        <dbReference type="ARBA" id="ARBA00022734"/>
    </source>
</evidence>
<dbReference type="InterPro" id="IPR016187">
    <property type="entry name" value="CTDL_fold"/>
</dbReference>
<keyword evidence="7" id="KW-1185">Reference proteome</keyword>
<organism evidence="6 7">
    <name type="scientific">Xiphophorus maculatus</name>
    <name type="common">Southern platyfish</name>
    <name type="synonym">Platypoecilus maculatus</name>
    <dbReference type="NCBI Taxonomy" id="8083"/>
    <lineage>
        <taxon>Eukaryota</taxon>
        <taxon>Metazoa</taxon>
        <taxon>Chordata</taxon>
        <taxon>Craniata</taxon>
        <taxon>Vertebrata</taxon>
        <taxon>Euteleostomi</taxon>
        <taxon>Actinopterygii</taxon>
        <taxon>Neopterygii</taxon>
        <taxon>Teleostei</taxon>
        <taxon>Neoteleostei</taxon>
        <taxon>Acanthomorphata</taxon>
        <taxon>Ovalentaria</taxon>
        <taxon>Atherinomorphae</taxon>
        <taxon>Cyprinodontiformes</taxon>
        <taxon>Poeciliidae</taxon>
        <taxon>Poeciliinae</taxon>
        <taxon>Xiphophorus</taxon>
    </lineage>
</organism>
<dbReference type="AlphaFoldDB" id="A0A3B5PZM8"/>
<dbReference type="Pfam" id="PF00059">
    <property type="entry name" value="Lectin_C"/>
    <property type="match status" value="1"/>
</dbReference>
<dbReference type="OMA" id="DANFWIC"/>
<feature type="region of interest" description="Disordered" evidence="3">
    <location>
        <begin position="75"/>
        <end position="99"/>
    </location>
</feature>
<evidence type="ECO:0000259" key="5">
    <source>
        <dbReference type="PROSITE" id="PS50041"/>
    </source>
</evidence>
<evidence type="ECO:0000256" key="3">
    <source>
        <dbReference type="SAM" id="MobiDB-lite"/>
    </source>
</evidence>
<evidence type="ECO:0000313" key="6">
    <source>
        <dbReference type="Ensembl" id="ENSXMAP00000024027.1"/>
    </source>
</evidence>
<feature type="domain" description="C-type lectin" evidence="5">
    <location>
        <begin position="141"/>
        <end position="255"/>
    </location>
</feature>
<reference evidence="6" key="3">
    <citation type="submission" date="2025-08" db="UniProtKB">
        <authorList>
            <consortium name="Ensembl"/>
        </authorList>
    </citation>
    <scope>IDENTIFICATION</scope>
    <source>
        <strain evidence="6">JP 163 A</strain>
    </source>
</reference>
<feature type="compositionally biased region" description="Acidic residues" evidence="3">
    <location>
        <begin position="7"/>
        <end position="16"/>
    </location>
</feature>
<dbReference type="InParanoid" id="A0A3B5PZM8"/>
<keyword evidence="4" id="KW-1133">Transmembrane helix</keyword>
<evidence type="ECO:0000256" key="4">
    <source>
        <dbReference type="SAM" id="Phobius"/>
    </source>
</evidence>
<reference evidence="7" key="1">
    <citation type="submission" date="2012-01" db="EMBL/GenBank/DDBJ databases">
        <authorList>
            <person name="Walter R."/>
            <person name="Schartl M."/>
            <person name="Warren W."/>
        </authorList>
    </citation>
    <scope>NUCLEOTIDE SEQUENCE [LARGE SCALE GENOMIC DNA]</scope>
    <source>
        <strain evidence="7">JP 163 A</strain>
    </source>
</reference>
<dbReference type="CDD" id="cd03590">
    <property type="entry name" value="CLECT_DC-SIGN_like"/>
    <property type="match status" value="1"/>
</dbReference>
<dbReference type="PANTHER" id="PTHR22803">
    <property type="entry name" value="MANNOSE, PHOSPHOLIPASE, LECTIN RECEPTOR RELATED"/>
    <property type="match status" value="1"/>
</dbReference>
<proteinExistence type="predicted"/>
<dbReference type="InterPro" id="IPR033989">
    <property type="entry name" value="CD209-like_CTLD"/>
</dbReference>